<dbReference type="EMBL" id="BART01013158">
    <property type="protein sequence ID" value="GAG89063.1"/>
    <property type="molecule type" value="Genomic_DNA"/>
</dbReference>
<feature type="transmembrane region" description="Helical" evidence="6">
    <location>
        <begin position="77"/>
        <end position="96"/>
    </location>
</feature>
<dbReference type="CDD" id="cd13962">
    <property type="entry name" value="PT_UbiA_UBIAD1"/>
    <property type="match status" value="1"/>
</dbReference>
<feature type="transmembrane region" description="Helical" evidence="6">
    <location>
        <begin position="180"/>
        <end position="202"/>
    </location>
</feature>
<dbReference type="InterPro" id="IPR000537">
    <property type="entry name" value="UbiA_prenyltransferase"/>
</dbReference>
<keyword evidence="3 6" id="KW-0812">Transmembrane</keyword>
<gene>
    <name evidence="7" type="ORF">S01H4_27071</name>
</gene>
<protein>
    <recommendedName>
        <fullName evidence="8">Prenyltransferase</fullName>
    </recommendedName>
</protein>
<evidence type="ECO:0000256" key="3">
    <source>
        <dbReference type="ARBA" id="ARBA00022692"/>
    </source>
</evidence>
<dbReference type="PANTHER" id="PTHR13929:SF0">
    <property type="entry name" value="UBIA PRENYLTRANSFERASE DOMAIN-CONTAINING PROTEIN 1"/>
    <property type="match status" value="1"/>
</dbReference>
<evidence type="ECO:0000313" key="7">
    <source>
        <dbReference type="EMBL" id="GAG89063.1"/>
    </source>
</evidence>
<evidence type="ECO:0000256" key="4">
    <source>
        <dbReference type="ARBA" id="ARBA00022989"/>
    </source>
</evidence>
<keyword evidence="4 6" id="KW-1133">Transmembrane helix</keyword>
<sequence>AWVALSIGALIGVIILLLTKSIFILTLGLAGLLGGYFYTAPPFRLGYRTSGELVICLLFGVLPVYGSYYLQTRTIDLVPLVPAVIVAMLIFLVILVNEFPDAPADRAVNKKTLVVVLGYKPAVWIYRVVLLATFCVVTLFILIFKTMVFPGLLYLATLPLALLALKFLNRDVLQKSGRHAVNQLTIILHLASGIMLSLGFLLSGLMNR</sequence>
<evidence type="ECO:0008006" key="8">
    <source>
        <dbReference type="Google" id="ProtNLM"/>
    </source>
</evidence>
<keyword evidence="2" id="KW-0808">Transferase</keyword>
<dbReference type="GO" id="GO:0004659">
    <property type="term" value="F:prenyltransferase activity"/>
    <property type="evidence" value="ECO:0007669"/>
    <property type="project" value="InterPro"/>
</dbReference>
<evidence type="ECO:0000256" key="2">
    <source>
        <dbReference type="ARBA" id="ARBA00022679"/>
    </source>
</evidence>
<reference evidence="7" key="1">
    <citation type="journal article" date="2014" name="Front. Microbiol.">
        <title>High frequency of phylogenetically diverse reductive dehalogenase-homologous genes in deep subseafloor sedimentary metagenomes.</title>
        <authorList>
            <person name="Kawai M."/>
            <person name="Futagami T."/>
            <person name="Toyoda A."/>
            <person name="Takaki Y."/>
            <person name="Nishi S."/>
            <person name="Hori S."/>
            <person name="Arai W."/>
            <person name="Tsubouchi T."/>
            <person name="Morono Y."/>
            <person name="Uchiyama I."/>
            <person name="Ito T."/>
            <person name="Fujiyama A."/>
            <person name="Inagaki F."/>
            <person name="Takami H."/>
        </authorList>
    </citation>
    <scope>NUCLEOTIDE SEQUENCE</scope>
    <source>
        <strain evidence="7">Expedition CK06-06</strain>
    </source>
</reference>
<dbReference type="GO" id="GO:0009234">
    <property type="term" value="P:menaquinone biosynthetic process"/>
    <property type="evidence" value="ECO:0007669"/>
    <property type="project" value="TreeGrafter"/>
</dbReference>
<comment type="subcellular location">
    <subcellularLocation>
        <location evidence="1">Membrane</location>
        <topology evidence="1">Multi-pass membrane protein</topology>
    </subcellularLocation>
</comment>
<feature type="transmembrane region" description="Helical" evidence="6">
    <location>
        <begin position="124"/>
        <end position="144"/>
    </location>
</feature>
<feature type="transmembrane region" description="Helical" evidence="6">
    <location>
        <begin position="7"/>
        <end position="38"/>
    </location>
</feature>
<dbReference type="GO" id="GO:0042371">
    <property type="term" value="P:vitamin K biosynthetic process"/>
    <property type="evidence" value="ECO:0007669"/>
    <property type="project" value="TreeGrafter"/>
</dbReference>
<name>X1BXZ7_9ZZZZ</name>
<dbReference type="GO" id="GO:0016020">
    <property type="term" value="C:membrane"/>
    <property type="evidence" value="ECO:0007669"/>
    <property type="project" value="UniProtKB-SubCell"/>
</dbReference>
<feature type="non-terminal residue" evidence="7">
    <location>
        <position position="1"/>
    </location>
</feature>
<dbReference type="AlphaFoldDB" id="X1BXZ7"/>
<keyword evidence="5 6" id="KW-0472">Membrane</keyword>
<feature type="transmembrane region" description="Helical" evidence="6">
    <location>
        <begin position="151"/>
        <end position="168"/>
    </location>
</feature>
<proteinExistence type="predicted"/>
<organism evidence="7">
    <name type="scientific">marine sediment metagenome</name>
    <dbReference type="NCBI Taxonomy" id="412755"/>
    <lineage>
        <taxon>unclassified sequences</taxon>
        <taxon>metagenomes</taxon>
        <taxon>ecological metagenomes</taxon>
    </lineage>
</organism>
<dbReference type="InterPro" id="IPR026046">
    <property type="entry name" value="UBIAD1"/>
</dbReference>
<dbReference type="PANTHER" id="PTHR13929">
    <property type="entry name" value="1,4-DIHYDROXY-2-NAPHTHOATE OCTAPRENYLTRANSFERASE"/>
    <property type="match status" value="1"/>
</dbReference>
<feature type="transmembrane region" description="Helical" evidence="6">
    <location>
        <begin position="50"/>
        <end position="70"/>
    </location>
</feature>
<dbReference type="Pfam" id="PF01040">
    <property type="entry name" value="UbiA"/>
    <property type="match status" value="1"/>
</dbReference>
<evidence type="ECO:0000256" key="6">
    <source>
        <dbReference type="SAM" id="Phobius"/>
    </source>
</evidence>
<accession>X1BXZ7</accession>
<comment type="caution">
    <text evidence="7">The sequence shown here is derived from an EMBL/GenBank/DDBJ whole genome shotgun (WGS) entry which is preliminary data.</text>
</comment>
<evidence type="ECO:0000256" key="1">
    <source>
        <dbReference type="ARBA" id="ARBA00004141"/>
    </source>
</evidence>
<evidence type="ECO:0000256" key="5">
    <source>
        <dbReference type="ARBA" id="ARBA00023136"/>
    </source>
</evidence>